<proteinExistence type="predicted"/>
<evidence type="ECO:0000313" key="2">
    <source>
        <dbReference type="WBParaSite" id="Csp11.Scaffold617.g6025.t1"/>
    </source>
</evidence>
<dbReference type="WBParaSite" id="Csp11.Scaffold617.g6025.t1">
    <property type="protein sequence ID" value="Csp11.Scaffold617.g6025.t1"/>
    <property type="gene ID" value="Csp11.Scaffold617.g6025"/>
</dbReference>
<keyword evidence="1" id="KW-1185">Reference proteome</keyword>
<dbReference type="Gene3D" id="2.60.40.1110">
    <property type="match status" value="1"/>
</dbReference>
<dbReference type="AlphaFoldDB" id="A0A1I7THN7"/>
<protein>
    <submittedName>
        <fullName evidence="2">Uncharacterized protein</fullName>
    </submittedName>
</protein>
<accession>A0A1I7THN7</accession>
<dbReference type="InterPro" id="IPR035892">
    <property type="entry name" value="C2_domain_sf"/>
</dbReference>
<dbReference type="eggNOG" id="KOG1930">
    <property type="taxonomic scope" value="Eukaryota"/>
</dbReference>
<dbReference type="SUPFAM" id="SSF49562">
    <property type="entry name" value="C2 domain (Calcium/lipid-binding domain, CaLB)"/>
    <property type="match status" value="1"/>
</dbReference>
<name>A0A1I7THN7_9PELO</name>
<sequence>MQETSKNEESITEIKLVTLFVRMLSNPGSAARCLFTCQLNTCALELQPINSEGYSVVRLHKEELDLIFNDKKIDNRVTVELVVSHTSGPTTIATAAVQSVHSLLPRNNSYETFEVAQGEMLFY</sequence>
<dbReference type="Proteomes" id="UP000095282">
    <property type="component" value="Unplaced"/>
</dbReference>
<reference evidence="2" key="1">
    <citation type="submission" date="2016-11" db="UniProtKB">
        <authorList>
            <consortium name="WormBaseParasite"/>
        </authorList>
    </citation>
    <scope>IDENTIFICATION</scope>
</reference>
<organism evidence="1 2">
    <name type="scientific">Caenorhabditis tropicalis</name>
    <dbReference type="NCBI Taxonomy" id="1561998"/>
    <lineage>
        <taxon>Eukaryota</taxon>
        <taxon>Metazoa</taxon>
        <taxon>Ecdysozoa</taxon>
        <taxon>Nematoda</taxon>
        <taxon>Chromadorea</taxon>
        <taxon>Rhabditida</taxon>
        <taxon>Rhabditina</taxon>
        <taxon>Rhabditomorpha</taxon>
        <taxon>Rhabditoidea</taxon>
        <taxon>Rhabditidae</taxon>
        <taxon>Peloderinae</taxon>
        <taxon>Caenorhabditis</taxon>
    </lineage>
</organism>
<dbReference type="STRING" id="1561998.A0A1I7THN7"/>
<evidence type="ECO:0000313" key="1">
    <source>
        <dbReference type="Proteomes" id="UP000095282"/>
    </source>
</evidence>